<comment type="caution">
    <text evidence="1">The sequence shown here is derived from an EMBL/GenBank/DDBJ whole genome shotgun (WGS) entry which is preliminary data.</text>
</comment>
<gene>
    <name evidence="1" type="ORF">MEUPH1_LOCUS27865</name>
</gene>
<accession>A0AAV0Y241</accession>
<evidence type="ECO:0000313" key="2">
    <source>
        <dbReference type="Proteomes" id="UP001160148"/>
    </source>
</evidence>
<name>A0AAV0Y241_9HEMI</name>
<dbReference type="Proteomes" id="UP001160148">
    <property type="component" value="Unassembled WGS sequence"/>
</dbReference>
<proteinExistence type="predicted"/>
<sequence>MALFTKLEEKTQMCTYLYFELYGSIFHKLEFKNTWIYTVEQENVVLTCGLDKKTETIELVGAGLLSIEEQRKGYASQNKLQPVTSVQNSKLIDIIPETKIFTEERNLE</sequence>
<evidence type="ECO:0000313" key="1">
    <source>
        <dbReference type="EMBL" id="CAI6374222.1"/>
    </source>
</evidence>
<reference evidence="1 2" key="1">
    <citation type="submission" date="2023-01" db="EMBL/GenBank/DDBJ databases">
        <authorList>
            <person name="Whitehead M."/>
        </authorList>
    </citation>
    <scope>NUCLEOTIDE SEQUENCE [LARGE SCALE GENOMIC DNA]</scope>
</reference>
<dbReference type="EMBL" id="CARXXK010001177">
    <property type="protein sequence ID" value="CAI6374222.1"/>
    <property type="molecule type" value="Genomic_DNA"/>
</dbReference>
<protein>
    <submittedName>
        <fullName evidence="1">Uncharacterized protein</fullName>
    </submittedName>
</protein>
<organism evidence="1 2">
    <name type="scientific">Macrosiphum euphorbiae</name>
    <name type="common">potato aphid</name>
    <dbReference type="NCBI Taxonomy" id="13131"/>
    <lineage>
        <taxon>Eukaryota</taxon>
        <taxon>Metazoa</taxon>
        <taxon>Ecdysozoa</taxon>
        <taxon>Arthropoda</taxon>
        <taxon>Hexapoda</taxon>
        <taxon>Insecta</taxon>
        <taxon>Pterygota</taxon>
        <taxon>Neoptera</taxon>
        <taxon>Paraneoptera</taxon>
        <taxon>Hemiptera</taxon>
        <taxon>Sternorrhyncha</taxon>
        <taxon>Aphidomorpha</taxon>
        <taxon>Aphidoidea</taxon>
        <taxon>Aphididae</taxon>
        <taxon>Macrosiphini</taxon>
        <taxon>Macrosiphum</taxon>
    </lineage>
</organism>
<keyword evidence="2" id="KW-1185">Reference proteome</keyword>
<dbReference type="AlphaFoldDB" id="A0AAV0Y241"/>